<evidence type="ECO:0000313" key="1">
    <source>
        <dbReference type="EMBL" id="VDO95934.1"/>
    </source>
</evidence>
<gene>
    <name evidence="1" type="ORF">SMTD_LOCUS3492</name>
</gene>
<reference evidence="1 2" key="1">
    <citation type="submission" date="2018-11" db="EMBL/GenBank/DDBJ databases">
        <authorList>
            <consortium name="Pathogen Informatics"/>
        </authorList>
    </citation>
    <scope>NUCLEOTIDE SEQUENCE [LARGE SCALE GENOMIC DNA]</scope>
    <source>
        <strain>Denwood</strain>
        <strain evidence="2">Zambia</strain>
    </source>
</reference>
<organism evidence="1 2">
    <name type="scientific">Schistosoma mattheei</name>
    <dbReference type="NCBI Taxonomy" id="31246"/>
    <lineage>
        <taxon>Eukaryota</taxon>
        <taxon>Metazoa</taxon>
        <taxon>Spiralia</taxon>
        <taxon>Lophotrochozoa</taxon>
        <taxon>Platyhelminthes</taxon>
        <taxon>Trematoda</taxon>
        <taxon>Digenea</taxon>
        <taxon>Strigeidida</taxon>
        <taxon>Schistosomatoidea</taxon>
        <taxon>Schistosomatidae</taxon>
        <taxon>Schistosoma</taxon>
    </lineage>
</organism>
<keyword evidence="2" id="KW-1185">Reference proteome</keyword>
<accession>A0A183NN07</accession>
<proteinExistence type="predicted"/>
<sequence length="134" mass="15023">MDRLKEAVNTSGSLPLYLLERFSSLQPDPTNSLRPYKHLPTINIEKLFSSQISQGIIESISLKRPPSVADLLPVSTKRIRLSRKDKQVLDSALSAFQQKLNTVYSNEAPITVENSVDSECESLFLRKSLSSNVF</sequence>
<dbReference type="AlphaFoldDB" id="A0A183NN07"/>
<name>A0A183NN07_9TREM</name>
<dbReference type="EMBL" id="UZAL01006410">
    <property type="protein sequence ID" value="VDO95934.1"/>
    <property type="molecule type" value="Genomic_DNA"/>
</dbReference>
<dbReference type="STRING" id="31246.A0A183NN07"/>
<dbReference type="Proteomes" id="UP000269396">
    <property type="component" value="Unassembled WGS sequence"/>
</dbReference>
<evidence type="ECO:0000313" key="2">
    <source>
        <dbReference type="Proteomes" id="UP000269396"/>
    </source>
</evidence>
<protein>
    <submittedName>
        <fullName evidence="1">Uncharacterized protein</fullName>
    </submittedName>
</protein>